<dbReference type="AlphaFoldDB" id="A0A0E3ZVQ5"/>
<proteinExistence type="predicted"/>
<keyword evidence="2" id="KW-1185">Reference proteome</keyword>
<dbReference type="STRING" id="1379870.SD10_10015"/>
<protein>
    <submittedName>
        <fullName evidence="1">Uncharacterized protein</fullName>
    </submittedName>
</protein>
<dbReference type="EMBL" id="CP010429">
    <property type="protein sequence ID" value="AKD55190.1"/>
    <property type="molecule type" value="Genomic_DNA"/>
</dbReference>
<evidence type="ECO:0000313" key="2">
    <source>
        <dbReference type="Proteomes" id="UP000033054"/>
    </source>
</evidence>
<dbReference type="KEGG" id="srd:SD10_10015"/>
<dbReference type="PATRIC" id="fig|1379870.5.peg.2176"/>
<sequence>MTSQPYHTKAGSGPKGGIEQVMLKGKNFVGLRLTDTYLMVYLGPVRDTTAWYSQQSMPILKGKGCLKVTKPKKMGLAPVLALVTEGAATWK</sequence>
<organism evidence="1 2">
    <name type="scientific">Spirosoma radiotolerans</name>
    <dbReference type="NCBI Taxonomy" id="1379870"/>
    <lineage>
        <taxon>Bacteria</taxon>
        <taxon>Pseudomonadati</taxon>
        <taxon>Bacteroidota</taxon>
        <taxon>Cytophagia</taxon>
        <taxon>Cytophagales</taxon>
        <taxon>Cytophagaceae</taxon>
        <taxon>Spirosoma</taxon>
    </lineage>
</organism>
<evidence type="ECO:0000313" key="1">
    <source>
        <dbReference type="EMBL" id="AKD55190.1"/>
    </source>
</evidence>
<gene>
    <name evidence="1" type="ORF">SD10_10015</name>
</gene>
<name>A0A0E3ZVQ5_9BACT</name>
<dbReference type="HOGENOM" id="CLU_161405_0_0_10"/>
<accession>A0A0E3ZVQ5</accession>
<reference evidence="1 2" key="1">
    <citation type="journal article" date="2014" name="Curr. Microbiol.">
        <title>Spirosoma radiotolerans sp. nov., a gamma-radiation-resistant bacterium isolated from gamma ray-irradiated soil.</title>
        <authorList>
            <person name="Lee J.J."/>
            <person name="Srinivasan S."/>
            <person name="Lim S."/>
            <person name="Joe M."/>
            <person name="Im S."/>
            <person name="Bae S.I."/>
            <person name="Park K.R."/>
            <person name="Han J.H."/>
            <person name="Park S.H."/>
            <person name="Joo B.M."/>
            <person name="Park S.J."/>
            <person name="Kim M.K."/>
        </authorList>
    </citation>
    <scope>NUCLEOTIDE SEQUENCE [LARGE SCALE GENOMIC DNA]</scope>
    <source>
        <strain evidence="1 2">DG5A</strain>
    </source>
</reference>
<dbReference type="Proteomes" id="UP000033054">
    <property type="component" value="Chromosome"/>
</dbReference>